<keyword evidence="4" id="KW-1185">Reference proteome</keyword>
<feature type="signal peptide" evidence="2">
    <location>
        <begin position="1"/>
        <end position="20"/>
    </location>
</feature>
<feature type="region of interest" description="Disordered" evidence="1">
    <location>
        <begin position="104"/>
        <end position="209"/>
    </location>
</feature>
<evidence type="ECO:0008006" key="5">
    <source>
        <dbReference type="Google" id="ProtNLM"/>
    </source>
</evidence>
<evidence type="ECO:0000313" key="4">
    <source>
        <dbReference type="Proteomes" id="UP000245591"/>
    </source>
</evidence>
<dbReference type="Proteomes" id="UP000245591">
    <property type="component" value="Unassembled WGS sequence"/>
</dbReference>
<dbReference type="AlphaFoldDB" id="A0A2U1J375"/>
<reference evidence="3 4" key="1">
    <citation type="journal article" date="2018" name="MBio">
        <title>Comparative Genomics Reveals the Core Gene Toolbox for the Fungus-Insect Symbiosis.</title>
        <authorList>
            <person name="Wang Y."/>
            <person name="Stata M."/>
            <person name="Wang W."/>
            <person name="Stajich J.E."/>
            <person name="White M.M."/>
            <person name="Moncalvo J.M."/>
        </authorList>
    </citation>
    <scope>NUCLEOTIDE SEQUENCE [LARGE SCALE GENOMIC DNA]</scope>
    <source>
        <strain evidence="3 4">AUS-126-30</strain>
    </source>
</reference>
<proteinExistence type="predicted"/>
<dbReference type="EMBL" id="MBFU01000431">
    <property type="protein sequence ID" value="PVZ99536.1"/>
    <property type="molecule type" value="Genomic_DNA"/>
</dbReference>
<sequence length="234" mass="25533">MKANHLSLCFIGVLASNVYARCEADGVFNECIERQSYMMQARCNPTDYSCLCYWNDQIVQCYNQCKDDPEKKDALANIASKRNSICSIAETMKKAAEEKIRKAKEYEKQNSENGPKPTQAYSKQQSSNSQNSQTYSNGGNRVTSSDDYKQKSSVSSGPYATSTASDYRVNTKNQLEKDGDSVKEAHASKSAYENGNKKVGGVAEGKNSSGATGNKVMFNILSAASVVGVVLSLI</sequence>
<feature type="compositionally biased region" description="Polar residues" evidence="1">
    <location>
        <begin position="151"/>
        <end position="173"/>
    </location>
</feature>
<feature type="chain" id="PRO_5015531774" description="Extracellular membrane protein CFEM domain-containing protein" evidence="2">
    <location>
        <begin position="21"/>
        <end position="234"/>
    </location>
</feature>
<evidence type="ECO:0000256" key="1">
    <source>
        <dbReference type="SAM" id="MobiDB-lite"/>
    </source>
</evidence>
<organism evidence="3 4">
    <name type="scientific">Smittium angustum</name>
    <dbReference type="NCBI Taxonomy" id="133377"/>
    <lineage>
        <taxon>Eukaryota</taxon>
        <taxon>Fungi</taxon>
        <taxon>Fungi incertae sedis</taxon>
        <taxon>Zoopagomycota</taxon>
        <taxon>Kickxellomycotina</taxon>
        <taxon>Harpellomycetes</taxon>
        <taxon>Harpellales</taxon>
        <taxon>Legeriomycetaceae</taxon>
        <taxon>Smittium</taxon>
    </lineage>
</organism>
<evidence type="ECO:0000313" key="3">
    <source>
        <dbReference type="EMBL" id="PVZ99536.1"/>
    </source>
</evidence>
<gene>
    <name evidence="3" type="ORF">BB558_004462</name>
</gene>
<accession>A0A2U1J375</accession>
<protein>
    <recommendedName>
        <fullName evidence="5">Extracellular membrane protein CFEM domain-containing protein</fullName>
    </recommendedName>
</protein>
<feature type="compositionally biased region" description="Basic and acidic residues" evidence="1">
    <location>
        <begin position="174"/>
        <end position="187"/>
    </location>
</feature>
<name>A0A2U1J375_SMIAN</name>
<feature type="compositionally biased region" description="Low complexity" evidence="1">
    <location>
        <begin position="121"/>
        <end position="140"/>
    </location>
</feature>
<keyword evidence="2" id="KW-0732">Signal</keyword>
<evidence type="ECO:0000256" key="2">
    <source>
        <dbReference type="SAM" id="SignalP"/>
    </source>
</evidence>
<comment type="caution">
    <text evidence="3">The sequence shown here is derived from an EMBL/GenBank/DDBJ whole genome shotgun (WGS) entry which is preliminary data.</text>
</comment>